<proteinExistence type="predicted"/>
<evidence type="ECO:0000313" key="2">
    <source>
        <dbReference type="EMBL" id="KAJ1169961.1"/>
    </source>
</evidence>
<evidence type="ECO:0000313" key="3">
    <source>
        <dbReference type="Proteomes" id="UP001066276"/>
    </source>
</evidence>
<evidence type="ECO:0000256" key="1">
    <source>
        <dbReference type="SAM" id="MobiDB-lite"/>
    </source>
</evidence>
<protein>
    <submittedName>
        <fullName evidence="2">Uncharacterized protein</fullName>
    </submittedName>
</protein>
<feature type="compositionally biased region" description="Polar residues" evidence="1">
    <location>
        <begin position="270"/>
        <end position="284"/>
    </location>
</feature>
<accession>A0AAV7T1H3</accession>
<reference evidence="2" key="1">
    <citation type="journal article" date="2022" name="bioRxiv">
        <title>Sequencing and chromosome-scale assembly of the giantPleurodeles waltlgenome.</title>
        <authorList>
            <person name="Brown T."/>
            <person name="Elewa A."/>
            <person name="Iarovenko S."/>
            <person name="Subramanian E."/>
            <person name="Araus A.J."/>
            <person name="Petzold A."/>
            <person name="Susuki M."/>
            <person name="Suzuki K.-i.T."/>
            <person name="Hayashi T."/>
            <person name="Toyoda A."/>
            <person name="Oliveira C."/>
            <person name="Osipova E."/>
            <person name="Leigh N.D."/>
            <person name="Simon A."/>
            <person name="Yun M.H."/>
        </authorList>
    </citation>
    <scope>NUCLEOTIDE SEQUENCE</scope>
    <source>
        <strain evidence="2">20211129_DDA</strain>
        <tissue evidence="2">Liver</tissue>
    </source>
</reference>
<sequence>MPTKPRLKSQWQPRNRNKRIPTQTAKPNHSKRPARDRSTHRRETATPREQPNPEHKHKKPRASMPREAEQAPQSQRTKITPPQTVWLYQFHLCKQHPDSNLRQRGRTHNIPEEAQKRTEPPGTAQSPTWTGTNDPDTNRHRNRRKEALTTRPEISSKQKGPKRPQTAKCQPKGQTDPHGCQNWRQEKANQRENWTEAHGPQRPRPNDKNQHQRARQANPQERPQKTGQENAHQECPTHNRRHIRSAGPPISKPKKHSQAAARAPGKKEASQPNSSNNPAHSTRVANRVEHTADTRKATASERKTSTK</sequence>
<feature type="region of interest" description="Disordered" evidence="1">
    <location>
        <begin position="96"/>
        <end position="307"/>
    </location>
</feature>
<feature type="compositionally biased region" description="Basic and acidic residues" evidence="1">
    <location>
        <begin position="109"/>
        <end position="119"/>
    </location>
</feature>
<dbReference type="Proteomes" id="UP001066276">
    <property type="component" value="Chromosome 4_1"/>
</dbReference>
<feature type="compositionally biased region" description="Basic and acidic residues" evidence="1">
    <location>
        <begin position="33"/>
        <end position="54"/>
    </location>
</feature>
<feature type="compositionally biased region" description="Polar residues" evidence="1">
    <location>
        <begin position="215"/>
        <end position="230"/>
    </location>
</feature>
<feature type="region of interest" description="Disordered" evidence="1">
    <location>
        <begin position="1"/>
        <end position="82"/>
    </location>
</feature>
<feature type="compositionally biased region" description="Basic and acidic residues" evidence="1">
    <location>
        <begin position="286"/>
        <end position="307"/>
    </location>
</feature>
<dbReference type="EMBL" id="JANPWB010000007">
    <property type="protein sequence ID" value="KAJ1169961.1"/>
    <property type="molecule type" value="Genomic_DNA"/>
</dbReference>
<feature type="compositionally biased region" description="Basic and acidic residues" evidence="1">
    <location>
        <begin position="184"/>
        <end position="195"/>
    </location>
</feature>
<organism evidence="2 3">
    <name type="scientific">Pleurodeles waltl</name>
    <name type="common">Iberian ribbed newt</name>
    <dbReference type="NCBI Taxonomy" id="8319"/>
    <lineage>
        <taxon>Eukaryota</taxon>
        <taxon>Metazoa</taxon>
        <taxon>Chordata</taxon>
        <taxon>Craniata</taxon>
        <taxon>Vertebrata</taxon>
        <taxon>Euteleostomi</taxon>
        <taxon>Amphibia</taxon>
        <taxon>Batrachia</taxon>
        <taxon>Caudata</taxon>
        <taxon>Salamandroidea</taxon>
        <taxon>Salamandridae</taxon>
        <taxon>Pleurodelinae</taxon>
        <taxon>Pleurodeles</taxon>
    </lineage>
</organism>
<comment type="caution">
    <text evidence="2">The sequence shown here is derived from an EMBL/GenBank/DDBJ whole genome shotgun (WGS) entry which is preliminary data.</text>
</comment>
<gene>
    <name evidence="2" type="ORF">NDU88_001842</name>
</gene>
<feature type="compositionally biased region" description="Polar residues" evidence="1">
    <location>
        <begin position="71"/>
        <end position="82"/>
    </location>
</feature>
<feature type="compositionally biased region" description="Polar residues" evidence="1">
    <location>
        <begin position="123"/>
        <end position="135"/>
    </location>
</feature>
<dbReference type="AlphaFoldDB" id="A0AAV7T1H3"/>
<name>A0AAV7T1H3_PLEWA</name>
<keyword evidence="3" id="KW-1185">Reference proteome</keyword>
<feature type="compositionally biased region" description="Polar residues" evidence="1">
    <location>
        <begin position="9"/>
        <end position="27"/>
    </location>
</feature>